<evidence type="ECO:0000313" key="1">
    <source>
        <dbReference type="EMBL" id="GFS05140.1"/>
    </source>
</evidence>
<name>A0AAV4I5H8_9GAST</name>
<dbReference type="EMBL" id="BMAT01013059">
    <property type="protein sequence ID" value="GFS05140.1"/>
    <property type="molecule type" value="Genomic_DNA"/>
</dbReference>
<dbReference type="PANTHER" id="PTHR46060:SF1">
    <property type="entry name" value="MARINER MOS1 TRANSPOSASE-LIKE PROTEIN"/>
    <property type="match status" value="1"/>
</dbReference>
<evidence type="ECO:0000313" key="2">
    <source>
        <dbReference type="Proteomes" id="UP000762676"/>
    </source>
</evidence>
<reference evidence="1 2" key="1">
    <citation type="journal article" date="2021" name="Elife">
        <title>Chloroplast acquisition without the gene transfer in kleptoplastic sea slugs, Plakobranchus ocellatus.</title>
        <authorList>
            <person name="Maeda T."/>
            <person name="Takahashi S."/>
            <person name="Yoshida T."/>
            <person name="Shimamura S."/>
            <person name="Takaki Y."/>
            <person name="Nagai Y."/>
            <person name="Toyoda A."/>
            <person name="Suzuki Y."/>
            <person name="Arimoto A."/>
            <person name="Ishii H."/>
            <person name="Satoh N."/>
            <person name="Nishiyama T."/>
            <person name="Hasebe M."/>
            <person name="Maruyama T."/>
            <person name="Minagawa J."/>
            <person name="Obokata J."/>
            <person name="Shigenobu S."/>
        </authorList>
    </citation>
    <scope>NUCLEOTIDE SEQUENCE [LARGE SCALE GENOMIC DNA]</scope>
</reference>
<proteinExistence type="predicted"/>
<sequence>MEGGFQVELMEQSQTVNSLRSISTLRAPKLRLRRVWRDKDLILQHDNARPHTSRYTQDALRQLELTTLPHPGYSPDLALSDYNCFPNSRSTCHHCDNDEKVIAGVGRWCCEQSSEFLVDGARKLMKRWRVCADRDGGYVEKIEC</sequence>
<dbReference type="AlphaFoldDB" id="A0AAV4I5H8"/>
<dbReference type="Proteomes" id="UP000762676">
    <property type="component" value="Unassembled WGS sequence"/>
</dbReference>
<accession>A0AAV4I5H8</accession>
<organism evidence="1 2">
    <name type="scientific">Elysia marginata</name>
    <dbReference type="NCBI Taxonomy" id="1093978"/>
    <lineage>
        <taxon>Eukaryota</taxon>
        <taxon>Metazoa</taxon>
        <taxon>Spiralia</taxon>
        <taxon>Lophotrochozoa</taxon>
        <taxon>Mollusca</taxon>
        <taxon>Gastropoda</taxon>
        <taxon>Heterobranchia</taxon>
        <taxon>Euthyneura</taxon>
        <taxon>Panpulmonata</taxon>
        <taxon>Sacoglossa</taxon>
        <taxon>Placobranchoidea</taxon>
        <taxon>Plakobranchidae</taxon>
        <taxon>Elysia</taxon>
    </lineage>
</organism>
<dbReference type="Gene3D" id="3.30.420.10">
    <property type="entry name" value="Ribonuclease H-like superfamily/Ribonuclease H"/>
    <property type="match status" value="1"/>
</dbReference>
<dbReference type="InterPro" id="IPR036397">
    <property type="entry name" value="RNaseH_sf"/>
</dbReference>
<dbReference type="PANTHER" id="PTHR46060">
    <property type="entry name" value="MARINER MOS1 TRANSPOSASE-LIKE PROTEIN"/>
    <property type="match status" value="1"/>
</dbReference>
<protein>
    <submittedName>
        <fullName evidence="1">Histone-lysine N-methyltransferase SETMAR</fullName>
    </submittedName>
</protein>
<dbReference type="GO" id="GO:0003676">
    <property type="term" value="F:nucleic acid binding"/>
    <property type="evidence" value="ECO:0007669"/>
    <property type="project" value="InterPro"/>
</dbReference>
<keyword evidence="2" id="KW-1185">Reference proteome</keyword>
<gene>
    <name evidence="1" type="ORF">ElyMa_006513600</name>
</gene>
<dbReference type="InterPro" id="IPR052709">
    <property type="entry name" value="Transposase-MT_Hybrid"/>
</dbReference>
<comment type="caution">
    <text evidence="1">The sequence shown here is derived from an EMBL/GenBank/DDBJ whole genome shotgun (WGS) entry which is preliminary data.</text>
</comment>